<proteinExistence type="predicted"/>
<dbReference type="RefSeq" id="WP_143157866.1">
    <property type="nucleotide sequence ID" value="NZ_FQYR01000002.1"/>
</dbReference>
<accession>A0A1M6CCG3</accession>
<dbReference type="EMBL" id="FQYR01000002">
    <property type="protein sequence ID" value="SHI58686.1"/>
    <property type="molecule type" value="Genomic_DNA"/>
</dbReference>
<evidence type="ECO:0000313" key="2">
    <source>
        <dbReference type="EMBL" id="SHI58686.1"/>
    </source>
</evidence>
<dbReference type="AlphaFoldDB" id="A0A1M6CCG3"/>
<feature type="signal peptide" evidence="1">
    <location>
        <begin position="1"/>
        <end position="20"/>
    </location>
</feature>
<keyword evidence="1" id="KW-0732">Signal</keyword>
<name>A0A1M6CCG3_9BACT</name>
<dbReference type="InParanoid" id="A0A1M6CCG3"/>
<evidence type="ECO:0000256" key="1">
    <source>
        <dbReference type="SAM" id="SignalP"/>
    </source>
</evidence>
<feature type="chain" id="PRO_5012680485" evidence="1">
    <location>
        <begin position="21"/>
        <end position="145"/>
    </location>
</feature>
<sequence>MKKYIYVIAFLLSLATPSWSDELPEGEFILTLEDKGLVDLPTIATINTRDGKPSTLNFEHNQKSHRVPIHFKELEGGVSRPTKYYSFNAVAVADDASWSIVLSGIVGNKGVMSGVFLTHESLTEVANRGVSTRKYSMTLTPVKKK</sequence>
<keyword evidence="3" id="KW-1185">Reference proteome</keyword>
<evidence type="ECO:0000313" key="3">
    <source>
        <dbReference type="Proteomes" id="UP000184510"/>
    </source>
</evidence>
<dbReference type="Proteomes" id="UP000184510">
    <property type="component" value="Unassembled WGS sequence"/>
</dbReference>
<reference evidence="2 3" key="1">
    <citation type="submission" date="2016-11" db="EMBL/GenBank/DDBJ databases">
        <authorList>
            <person name="Jaros S."/>
            <person name="Januszkiewicz K."/>
            <person name="Wedrychowicz H."/>
        </authorList>
    </citation>
    <scope>NUCLEOTIDE SEQUENCE [LARGE SCALE GENOMIC DNA]</scope>
    <source>
        <strain evidence="2 3">DSM 18772</strain>
    </source>
</reference>
<gene>
    <name evidence="2" type="ORF">SAMN02745181_0445</name>
</gene>
<organism evidence="2 3">
    <name type="scientific">Rubritalea squalenifaciens DSM 18772</name>
    <dbReference type="NCBI Taxonomy" id="1123071"/>
    <lineage>
        <taxon>Bacteria</taxon>
        <taxon>Pseudomonadati</taxon>
        <taxon>Verrucomicrobiota</taxon>
        <taxon>Verrucomicrobiia</taxon>
        <taxon>Verrucomicrobiales</taxon>
        <taxon>Rubritaleaceae</taxon>
        <taxon>Rubritalea</taxon>
    </lineage>
</organism>
<protein>
    <submittedName>
        <fullName evidence="2">Uncharacterized protein</fullName>
    </submittedName>
</protein>